<evidence type="ECO:0000313" key="2">
    <source>
        <dbReference type="Proteomes" id="UP001165064"/>
    </source>
</evidence>
<dbReference type="EMBL" id="BSXS01007021">
    <property type="protein sequence ID" value="GME86904.1"/>
    <property type="molecule type" value="Genomic_DNA"/>
</dbReference>
<dbReference type="Proteomes" id="UP001165064">
    <property type="component" value="Unassembled WGS sequence"/>
</dbReference>
<organism evidence="1 2">
    <name type="scientific">Ambrosiozyma monospora</name>
    <name type="common">Yeast</name>
    <name type="synonym">Endomycopsis monosporus</name>
    <dbReference type="NCBI Taxonomy" id="43982"/>
    <lineage>
        <taxon>Eukaryota</taxon>
        <taxon>Fungi</taxon>
        <taxon>Dikarya</taxon>
        <taxon>Ascomycota</taxon>
        <taxon>Saccharomycotina</taxon>
        <taxon>Pichiomycetes</taxon>
        <taxon>Pichiales</taxon>
        <taxon>Pichiaceae</taxon>
        <taxon>Ambrosiozyma</taxon>
    </lineage>
</organism>
<proteinExistence type="predicted"/>
<evidence type="ECO:0000313" key="1">
    <source>
        <dbReference type="EMBL" id="GME86904.1"/>
    </source>
</evidence>
<accession>A0ACB5TDZ2</accession>
<reference evidence="1" key="1">
    <citation type="submission" date="2023-04" db="EMBL/GenBank/DDBJ databases">
        <title>Ambrosiozyma monospora NBRC 10751.</title>
        <authorList>
            <person name="Ichikawa N."/>
            <person name="Sato H."/>
            <person name="Tonouchi N."/>
        </authorList>
    </citation>
    <scope>NUCLEOTIDE SEQUENCE</scope>
    <source>
        <strain evidence="1">NBRC 10751</strain>
    </source>
</reference>
<sequence>MIAGGSGFPGVFSHTLDMSQRQSPQNIKFIWVQKTIGELQYHLKDLLYKLKDSRVIIDVYLTRENNLDSFSTAEKHSSSDSEKEKELDLGDLKAFINFKFGKPDFRQLLHSEIEAFGGGSVGICACGPPVVMDDLKHAVSKELVAYNERIDYFDEFQKW</sequence>
<keyword evidence="2" id="KW-1185">Reference proteome</keyword>
<protein>
    <submittedName>
        <fullName evidence="1">Unnamed protein product</fullName>
    </submittedName>
</protein>
<comment type="caution">
    <text evidence="1">The sequence shown here is derived from an EMBL/GenBank/DDBJ whole genome shotgun (WGS) entry which is preliminary data.</text>
</comment>
<gene>
    <name evidence="1" type="ORF">Amon02_000811600</name>
</gene>
<name>A0ACB5TDZ2_AMBMO</name>